<organism evidence="2 3">
    <name type="scientific">Flavobacterium suzhouense</name>
    <dbReference type="NCBI Taxonomy" id="1529638"/>
    <lineage>
        <taxon>Bacteria</taxon>
        <taxon>Pseudomonadati</taxon>
        <taxon>Bacteroidota</taxon>
        <taxon>Flavobacteriia</taxon>
        <taxon>Flavobacteriales</taxon>
        <taxon>Flavobacteriaceae</taxon>
        <taxon>Flavobacterium</taxon>
    </lineage>
</organism>
<dbReference type="Pfam" id="PF20050">
    <property type="entry name" value="DUF6452"/>
    <property type="match status" value="1"/>
</dbReference>
<comment type="caution">
    <text evidence="2">The sequence shown here is derived from an EMBL/GenBank/DDBJ whole genome shotgun (WGS) entry which is preliminary data.</text>
</comment>
<evidence type="ECO:0000256" key="1">
    <source>
        <dbReference type="SAM" id="SignalP"/>
    </source>
</evidence>
<accession>A0ABW5NVB5</accession>
<sequence>MKRLIASIAVLLTFSVYLLSCEKDDICSEDTPTTPGLVVEFYDKETQTETKSVSNFKYYVLGTNEILPANSSGSVTKITLPLRTDQDEVTWALQYNTTSNGIKVSNTDYLTIKYTRQTTYVSRACGYKTTFTLIPASNGNPNPSVTDADTRLFIEGNPEVVTPYIENENEVHVKIYF</sequence>
<feature type="chain" id="PRO_5047384286" evidence="1">
    <location>
        <begin position="21"/>
        <end position="177"/>
    </location>
</feature>
<dbReference type="RefSeq" id="WP_379821149.1">
    <property type="nucleotide sequence ID" value="NZ_JBHUMD010000026.1"/>
</dbReference>
<proteinExistence type="predicted"/>
<evidence type="ECO:0000313" key="3">
    <source>
        <dbReference type="Proteomes" id="UP001597480"/>
    </source>
</evidence>
<gene>
    <name evidence="2" type="ORF">ACFSR3_11675</name>
</gene>
<evidence type="ECO:0000313" key="2">
    <source>
        <dbReference type="EMBL" id="MFD2602718.1"/>
    </source>
</evidence>
<reference evidence="3" key="1">
    <citation type="journal article" date="2019" name="Int. J. Syst. Evol. Microbiol.">
        <title>The Global Catalogue of Microorganisms (GCM) 10K type strain sequencing project: providing services to taxonomists for standard genome sequencing and annotation.</title>
        <authorList>
            <consortium name="The Broad Institute Genomics Platform"/>
            <consortium name="The Broad Institute Genome Sequencing Center for Infectious Disease"/>
            <person name="Wu L."/>
            <person name="Ma J."/>
        </authorList>
    </citation>
    <scope>NUCLEOTIDE SEQUENCE [LARGE SCALE GENOMIC DNA]</scope>
    <source>
        <strain evidence="3">KCTC 42107</strain>
    </source>
</reference>
<dbReference type="EMBL" id="JBHUMD010000026">
    <property type="protein sequence ID" value="MFD2602718.1"/>
    <property type="molecule type" value="Genomic_DNA"/>
</dbReference>
<keyword evidence="1" id="KW-0732">Signal</keyword>
<name>A0ABW5NVB5_9FLAO</name>
<dbReference type="InterPro" id="IPR045607">
    <property type="entry name" value="DUF6452"/>
</dbReference>
<keyword evidence="3" id="KW-1185">Reference proteome</keyword>
<protein>
    <submittedName>
        <fullName evidence="2">DUF6452 family protein</fullName>
    </submittedName>
</protein>
<dbReference type="Proteomes" id="UP001597480">
    <property type="component" value="Unassembled WGS sequence"/>
</dbReference>
<feature type="signal peptide" evidence="1">
    <location>
        <begin position="1"/>
        <end position="20"/>
    </location>
</feature>